<evidence type="ECO:0000256" key="1">
    <source>
        <dbReference type="ARBA" id="ARBA00004141"/>
    </source>
</evidence>
<dbReference type="OMA" id="ICGFVEP"/>
<evidence type="ECO:0000259" key="9">
    <source>
        <dbReference type="Pfam" id="PF01529"/>
    </source>
</evidence>
<keyword evidence="6 7" id="KW-0012">Acyltransferase</keyword>
<evidence type="ECO:0000256" key="6">
    <source>
        <dbReference type="ARBA" id="ARBA00023315"/>
    </source>
</evidence>
<name>A9V7N8_MONBE</name>
<dbReference type="STRING" id="81824.A9V7N8"/>
<dbReference type="InterPro" id="IPR039859">
    <property type="entry name" value="PFA4/ZDH16/20/ERF2-like"/>
</dbReference>
<dbReference type="GeneID" id="5894061"/>
<keyword evidence="3 7" id="KW-0812">Transmembrane</keyword>
<dbReference type="InterPro" id="IPR001594">
    <property type="entry name" value="Palmitoyltrfase_DHHC"/>
</dbReference>
<dbReference type="PROSITE" id="PS50216">
    <property type="entry name" value="DHHC"/>
    <property type="match status" value="1"/>
</dbReference>
<dbReference type="FunCoup" id="A9V7N8">
    <property type="interactions" value="206"/>
</dbReference>
<dbReference type="EMBL" id="CH991566">
    <property type="protein sequence ID" value="EDQ86336.1"/>
    <property type="molecule type" value="Genomic_DNA"/>
</dbReference>
<evidence type="ECO:0000256" key="8">
    <source>
        <dbReference type="SAM" id="MobiDB-lite"/>
    </source>
</evidence>
<accession>A9V7N8</accession>
<dbReference type="InParanoid" id="A9V7N8"/>
<dbReference type="GO" id="GO:0005783">
    <property type="term" value="C:endoplasmic reticulum"/>
    <property type="evidence" value="ECO:0000318"/>
    <property type="project" value="GO_Central"/>
</dbReference>
<dbReference type="GO" id="GO:0005794">
    <property type="term" value="C:Golgi apparatus"/>
    <property type="evidence" value="ECO:0000318"/>
    <property type="project" value="GO_Central"/>
</dbReference>
<feature type="domain" description="Palmitoyltransferase DHHC" evidence="9">
    <location>
        <begin position="101"/>
        <end position="244"/>
    </location>
</feature>
<evidence type="ECO:0000313" key="10">
    <source>
        <dbReference type="EMBL" id="EDQ86336.1"/>
    </source>
</evidence>
<dbReference type="KEGG" id="mbr:MONBRDRAFT_28268"/>
<comment type="subcellular location">
    <subcellularLocation>
        <location evidence="1">Membrane</location>
        <topology evidence="1">Multi-pass membrane protein</topology>
    </subcellularLocation>
</comment>
<dbReference type="eggNOG" id="KOG1311">
    <property type="taxonomic scope" value="Eukaryota"/>
</dbReference>
<evidence type="ECO:0000256" key="4">
    <source>
        <dbReference type="ARBA" id="ARBA00022989"/>
    </source>
</evidence>
<dbReference type="GO" id="GO:0006612">
    <property type="term" value="P:protein targeting to membrane"/>
    <property type="evidence" value="ECO:0000318"/>
    <property type="project" value="GO_Central"/>
</dbReference>
<dbReference type="Proteomes" id="UP000001357">
    <property type="component" value="Unassembled WGS sequence"/>
</dbReference>
<dbReference type="AlphaFoldDB" id="A9V7N8"/>
<keyword evidence="4 7" id="KW-1133">Transmembrane helix</keyword>
<feature type="region of interest" description="Disordered" evidence="8">
    <location>
        <begin position="283"/>
        <end position="306"/>
    </location>
</feature>
<gene>
    <name evidence="10" type="ORF">MONBRDRAFT_28268</name>
</gene>
<feature type="transmembrane region" description="Helical" evidence="7">
    <location>
        <begin position="146"/>
        <end position="175"/>
    </location>
</feature>
<comment type="domain">
    <text evidence="7">The DHHC domain is required for palmitoyltransferase activity.</text>
</comment>
<organism evidence="10 11">
    <name type="scientific">Monosiga brevicollis</name>
    <name type="common">Choanoflagellate</name>
    <dbReference type="NCBI Taxonomy" id="81824"/>
    <lineage>
        <taxon>Eukaryota</taxon>
        <taxon>Choanoflagellata</taxon>
        <taxon>Craspedida</taxon>
        <taxon>Salpingoecidae</taxon>
        <taxon>Monosiga</taxon>
    </lineage>
</organism>
<dbReference type="GO" id="GO:0019706">
    <property type="term" value="F:protein-cysteine S-palmitoyltransferase activity"/>
    <property type="evidence" value="ECO:0000318"/>
    <property type="project" value="GO_Central"/>
</dbReference>
<evidence type="ECO:0000256" key="5">
    <source>
        <dbReference type="ARBA" id="ARBA00023136"/>
    </source>
</evidence>
<dbReference type="Pfam" id="PF01529">
    <property type="entry name" value="DHHC"/>
    <property type="match status" value="1"/>
</dbReference>
<dbReference type="EC" id="2.3.1.225" evidence="7"/>
<feature type="transmembrane region" description="Helical" evidence="7">
    <location>
        <begin position="23"/>
        <end position="41"/>
    </location>
</feature>
<comment type="similarity">
    <text evidence="7">Belongs to the DHHC palmitoyltransferase family.</text>
</comment>
<keyword evidence="5 7" id="KW-0472">Membrane</keyword>
<keyword evidence="11" id="KW-1185">Reference proteome</keyword>
<sequence length="306" mass="34042">MPTIKDEFVRRHGLEWPLNNQQIGAWVFIAYFALILFGGLAPNVAVRWQALAFFGPGILFGVHAVTLAVCTCMDPADPAVRYDLARPTTIDRSQRKHVIMNQECYFCQVRVSSTAKHCSACNKCVSDFDHHCRWMNNCVGGRTYKLFFVSILAGALGTAALFALLFYLLIALHAFRDSDHLHLSPDRRDLQVLGHDVTDAGMTVLLVVTIILNGLAAFMLWQLLTFHIMLISNKMSTFEFIKKQRAEEEARLAAEAEEEANPKNAATPNTRCRAFRDCCSARSNRVGPSGGKPMEAVEAQQAPSPP</sequence>
<dbReference type="RefSeq" id="XP_001748726.1">
    <property type="nucleotide sequence ID" value="XM_001748674.1"/>
</dbReference>
<feature type="transmembrane region" description="Helical" evidence="7">
    <location>
        <begin position="200"/>
        <end position="224"/>
    </location>
</feature>
<keyword evidence="2 7" id="KW-0808">Transferase</keyword>
<evidence type="ECO:0000256" key="7">
    <source>
        <dbReference type="RuleBase" id="RU079119"/>
    </source>
</evidence>
<proteinExistence type="inferred from homology"/>
<evidence type="ECO:0000313" key="11">
    <source>
        <dbReference type="Proteomes" id="UP000001357"/>
    </source>
</evidence>
<dbReference type="GO" id="GO:0016020">
    <property type="term" value="C:membrane"/>
    <property type="evidence" value="ECO:0007669"/>
    <property type="project" value="UniProtKB-SubCell"/>
</dbReference>
<protein>
    <recommendedName>
        <fullName evidence="7">Palmitoyltransferase</fullName>
        <ecNumber evidence="7">2.3.1.225</ecNumber>
    </recommendedName>
</protein>
<comment type="catalytic activity">
    <reaction evidence="7">
        <text>L-cysteinyl-[protein] + hexadecanoyl-CoA = S-hexadecanoyl-L-cysteinyl-[protein] + CoA</text>
        <dbReference type="Rhea" id="RHEA:36683"/>
        <dbReference type="Rhea" id="RHEA-COMP:10131"/>
        <dbReference type="Rhea" id="RHEA-COMP:11032"/>
        <dbReference type="ChEBI" id="CHEBI:29950"/>
        <dbReference type="ChEBI" id="CHEBI:57287"/>
        <dbReference type="ChEBI" id="CHEBI:57379"/>
        <dbReference type="ChEBI" id="CHEBI:74151"/>
        <dbReference type="EC" id="2.3.1.225"/>
    </reaction>
</comment>
<reference evidence="10 11" key="1">
    <citation type="journal article" date="2008" name="Nature">
        <title>The genome of the choanoflagellate Monosiga brevicollis and the origin of metazoans.</title>
        <authorList>
            <consortium name="JGI Sequencing"/>
            <person name="King N."/>
            <person name="Westbrook M.J."/>
            <person name="Young S.L."/>
            <person name="Kuo A."/>
            <person name="Abedin M."/>
            <person name="Chapman J."/>
            <person name="Fairclough S."/>
            <person name="Hellsten U."/>
            <person name="Isogai Y."/>
            <person name="Letunic I."/>
            <person name="Marr M."/>
            <person name="Pincus D."/>
            <person name="Putnam N."/>
            <person name="Rokas A."/>
            <person name="Wright K.J."/>
            <person name="Zuzow R."/>
            <person name="Dirks W."/>
            <person name="Good M."/>
            <person name="Goodstein D."/>
            <person name="Lemons D."/>
            <person name="Li W."/>
            <person name="Lyons J.B."/>
            <person name="Morris A."/>
            <person name="Nichols S."/>
            <person name="Richter D.J."/>
            <person name="Salamov A."/>
            <person name="Bork P."/>
            <person name="Lim W.A."/>
            <person name="Manning G."/>
            <person name="Miller W.T."/>
            <person name="McGinnis W."/>
            <person name="Shapiro H."/>
            <person name="Tjian R."/>
            <person name="Grigoriev I.V."/>
            <person name="Rokhsar D."/>
        </authorList>
    </citation>
    <scope>NUCLEOTIDE SEQUENCE [LARGE SCALE GENOMIC DNA]</scope>
    <source>
        <strain evidence="11">MX1 / ATCC 50154</strain>
    </source>
</reference>
<dbReference type="PANTHER" id="PTHR22883">
    <property type="entry name" value="ZINC FINGER DHHC DOMAIN CONTAINING PROTEIN"/>
    <property type="match status" value="1"/>
</dbReference>
<dbReference type="PANTHER" id="PTHR22883:SF203">
    <property type="entry name" value="PALMITOYLTRANSFERASE"/>
    <property type="match status" value="1"/>
</dbReference>
<evidence type="ECO:0000256" key="2">
    <source>
        <dbReference type="ARBA" id="ARBA00022679"/>
    </source>
</evidence>
<evidence type="ECO:0000256" key="3">
    <source>
        <dbReference type="ARBA" id="ARBA00022692"/>
    </source>
</evidence>